<feature type="compositionally biased region" description="Polar residues" evidence="5">
    <location>
        <begin position="150"/>
        <end position="161"/>
    </location>
</feature>
<evidence type="ECO:0000256" key="1">
    <source>
        <dbReference type="ARBA" id="ARBA00023015"/>
    </source>
</evidence>
<dbReference type="GO" id="GO:0051726">
    <property type="term" value="P:regulation of cell cycle"/>
    <property type="evidence" value="ECO:0007669"/>
    <property type="project" value="TreeGrafter"/>
</dbReference>
<evidence type="ECO:0000313" key="8">
    <source>
        <dbReference type="Proteomes" id="UP000758155"/>
    </source>
</evidence>
<feature type="region of interest" description="Disordered" evidence="5">
    <location>
        <begin position="54"/>
        <end position="107"/>
    </location>
</feature>
<reference evidence="7" key="1">
    <citation type="submission" date="2019-04" db="EMBL/GenBank/DDBJ databases">
        <title>Sequencing of skin fungus with MAO and IRED activity.</title>
        <authorList>
            <person name="Marsaioli A.J."/>
            <person name="Bonatto J.M.C."/>
            <person name="Reis Junior O."/>
        </authorList>
    </citation>
    <scope>NUCLEOTIDE SEQUENCE</scope>
    <source>
        <strain evidence="7">28M1</strain>
    </source>
</reference>
<gene>
    <name evidence="7" type="ORF">E8E12_009969</name>
</gene>
<keyword evidence="4" id="KW-0175">Coiled coil</keyword>
<evidence type="ECO:0000256" key="5">
    <source>
        <dbReference type="SAM" id="MobiDB-lite"/>
    </source>
</evidence>
<keyword evidence="1" id="KW-0805">Transcription regulation</keyword>
<evidence type="ECO:0000256" key="3">
    <source>
        <dbReference type="ARBA" id="ARBA00023163"/>
    </source>
</evidence>
<feature type="domain" description="BZIP" evidence="6">
    <location>
        <begin position="157"/>
        <end position="220"/>
    </location>
</feature>
<comment type="caution">
    <text evidence="7">The sequence shown here is derived from an EMBL/GenBank/DDBJ whole genome shotgun (WGS) entry which is preliminary data.</text>
</comment>
<dbReference type="Gene3D" id="1.20.5.170">
    <property type="match status" value="1"/>
</dbReference>
<dbReference type="PROSITE" id="PS50217">
    <property type="entry name" value="BZIP"/>
    <property type="match status" value="1"/>
</dbReference>
<dbReference type="GO" id="GO:0005667">
    <property type="term" value="C:transcription regulator complex"/>
    <property type="evidence" value="ECO:0007669"/>
    <property type="project" value="TreeGrafter"/>
</dbReference>
<feature type="region of interest" description="Disordered" evidence="5">
    <location>
        <begin position="248"/>
        <end position="289"/>
    </location>
</feature>
<dbReference type="SMART" id="SM00338">
    <property type="entry name" value="BRLZ"/>
    <property type="match status" value="1"/>
</dbReference>
<sequence>MVVNIQHPYSSGNTGMFALNDVSSTNHFQDWHIFSAGLDYIPIIDSSYLAQQTFKQNEQPHSPEGSWNTSRIRDSAREASVPVDQLKNEVLWPGQRSSVSKTPQTSLPIARKTTEIAENPLSPVINVEPVKRKRGRPRLEPPYLNPHKASASTNSDQPTRVSQLEKNRIAADKCRHQRKESTSKLIAQHSSLSAKNAALKADLALLREQVLELKHEVLKHAKCGAWMIDSYVTRIAGDLCNGDMPAAKISSPSISAKTPVATDTGGAGSNDALESDPEENDGDLEFAPHDRDGLWFLDYDPVIADQQDP</sequence>
<dbReference type="InterPro" id="IPR046347">
    <property type="entry name" value="bZIP_sf"/>
</dbReference>
<evidence type="ECO:0000256" key="2">
    <source>
        <dbReference type="ARBA" id="ARBA00023125"/>
    </source>
</evidence>
<evidence type="ECO:0000256" key="4">
    <source>
        <dbReference type="SAM" id="Coils"/>
    </source>
</evidence>
<dbReference type="GO" id="GO:0000978">
    <property type="term" value="F:RNA polymerase II cis-regulatory region sequence-specific DNA binding"/>
    <property type="evidence" value="ECO:0007669"/>
    <property type="project" value="TreeGrafter"/>
</dbReference>
<dbReference type="PANTHER" id="PTHR11462">
    <property type="entry name" value="JUN TRANSCRIPTION FACTOR-RELATED"/>
    <property type="match status" value="1"/>
</dbReference>
<feature type="compositionally biased region" description="Polar residues" evidence="5">
    <location>
        <begin position="54"/>
        <end position="70"/>
    </location>
</feature>
<accession>A0A9P5C3C5</accession>
<dbReference type="InterPro" id="IPR004827">
    <property type="entry name" value="bZIP"/>
</dbReference>
<dbReference type="Pfam" id="PF00170">
    <property type="entry name" value="bZIP_1"/>
    <property type="match status" value="1"/>
</dbReference>
<feature type="region of interest" description="Disordered" evidence="5">
    <location>
        <begin position="132"/>
        <end position="161"/>
    </location>
</feature>
<dbReference type="OrthoDB" id="295274at2759"/>
<keyword evidence="3" id="KW-0804">Transcription</keyword>
<dbReference type="PANTHER" id="PTHR11462:SF35">
    <property type="entry name" value="TRANSCRIPTION FACTOR JRA"/>
    <property type="match status" value="1"/>
</dbReference>
<feature type="compositionally biased region" description="Acidic residues" evidence="5">
    <location>
        <begin position="273"/>
        <end position="284"/>
    </location>
</feature>
<proteinExistence type="predicted"/>
<organism evidence="7 8">
    <name type="scientific">Didymella heteroderae</name>
    <dbReference type="NCBI Taxonomy" id="1769908"/>
    <lineage>
        <taxon>Eukaryota</taxon>
        <taxon>Fungi</taxon>
        <taxon>Dikarya</taxon>
        <taxon>Ascomycota</taxon>
        <taxon>Pezizomycotina</taxon>
        <taxon>Dothideomycetes</taxon>
        <taxon>Pleosporomycetidae</taxon>
        <taxon>Pleosporales</taxon>
        <taxon>Pleosporineae</taxon>
        <taxon>Didymellaceae</taxon>
        <taxon>Didymella</taxon>
    </lineage>
</organism>
<protein>
    <recommendedName>
        <fullName evidence="6">BZIP domain-containing protein</fullName>
    </recommendedName>
</protein>
<evidence type="ECO:0000259" key="6">
    <source>
        <dbReference type="PROSITE" id="PS50217"/>
    </source>
</evidence>
<dbReference type="InterPro" id="IPR050946">
    <property type="entry name" value="AP-1_TF_bZIP"/>
</dbReference>
<name>A0A9P5C3C5_9PLEO</name>
<dbReference type="EMBL" id="SWKV01000016">
    <property type="protein sequence ID" value="KAF3042472.1"/>
    <property type="molecule type" value="Genomic_DNA"/>
</dbReference>
<dbReference type="Proteomes" id="UP000758155">
    <property type="component" value="Unassembled WGS sequence"/>
</dbReference>
<evidence type="ECO:0000313" key="7">
    <source>
        <dbReference type="EMBL" id="KAF3042472.1"/>
    </source>
</evidence>
<dbReference type="GO" id="GO:0000981">
    <property type="term" value="F:DNA-binding transcription factor activity, RNA polymerase II-specific"/>
    <property type="evidence" value="ECO:0007669"/>
    <property type="project" value="TreeGrafter"/>
</dbReference>
<dbReference type="SUPFAM" id="SSF57959">
    <property type="entry name" value="Leucine zipper domain"/>
    <property type="match status" value="1"/>
</dbReference>
<feature type="coiled-coil region" evidence="4">
    <location>
        <begin position="189"/>
        <end position="216"/>
    </location>
</feature>
<dbReference type="AlphaFoldDB" id="A0A9P5C3C5"/>
<dbReference type="CDD" id="cd14687">
    <property type="entry name" value="bZIP_ATF2"/>
    <property type="match status" value="1"/>
</dbReference>
<feature type="compositionally biased region" description="Polar residues" evidence="5">
    <location>
        <begin position="95"/>
        <end position="107"/>
    </location>
</feature>
<feature type="compositionally biased region" description="Low complexity" evidence="5">
    <location>
        <begin position="248"/>
        <end position="257"/>
    </location>
</feature>
<keyword evidence="8" id="KW-1185">Reference proteome</keyword>
<keyword evidence="2" id="KW-0238">DNA-binding</keyword>